<dbReference type="RefSeq" id="WP_367983384.1">
    <property type="nucleotide sequence ID" value="NZ_JBAKFF010000001.1"/>
</dbReference>
<reference evidence="12 13" key="1">
    <citation type="submission" date="2024-02" db="EMBL/GenBank/DDBJ databases">
        <title>New especies of Spiribacter isolated from saline water.</title>
        <authorList>
            <person name="Leon M.J."/>
            <person name="De La Haba R."/>
            <person name="Sanchez-Porro C."/>
            <person name="Ventosa A."/>
        </authorList>
    </citation>
    <scope>NUCLEOTIDE SEQUENCE [LARGE SCALE GENOMIC DNA]</scope>
    <source>
        <strain evidence="13">ag22IC4-189</strain>
    </source>
</reference>
<sequence length="245" mass="26985">MRDSHQPEQPMTSPILITGAGQRIGLAFAKHCLEQDLPVIATYRTRRPAVDELAEAGARCLHADFGTDQGIEHFLNRLKEETVTLRAIIHNASDWLPESPDSDPAEVMTTMMQIHAMTPYRINLACRQLLENSESVADIVHMTDYVVERGSAKHIAYAASKAALNNLTLSFARLMAPRVKVNSIAPALIMFNEGDSEAYREKALKKSLLGIAPGEEAAVRTIQFLLDNPYITGRSIGLDGGRHLV</sequence>
<organism evidence="12 13">
    <name type="scientific">Spiribacter insolitus</name>
    <dbReference type="NCBI Taxonomy" id="3122417"/>
    <lineage>
        <taxon>Bacteria</taxon>
        <taxon>Pseudomonadati</taxon>
        <taxon>Pseudomonadota</taxon>
        <taxon>Gammaproteobacteria</taxon>
        <taxon>Chromatiales</taxon>
        <taxon>Ectothiorhodospiraceae</taxon>
        <taxon>Spiribacter</taxon>
    </lineage>
</organism>
<evidence type="ECO:0000256" key="10">
    <source>
        <dbReference type="ARBA" id="ARBA00048873"/>
    </source>
</evidence>
<dbReference type="InterPro" id="IPR020904">
    <property type="entry name" value="Sc_DH/Rdtase_CS"/>
</dbReference>
<evidence type="ECO:0000256" key="2">
    <source>
        <dbReference type="ARBA" id="ARBA00022563"/>
    </source>
</evidence>
<comment type="catalytic activity">
    <reaction evidence="10">
        <text>(6S)-5,6,7,8-tetrahydrofolate + NADP(+) = 7,8-dihydrofolate + NADPH + H(+)</text>
        <dbReference type="Rhea" id="RHEA:15009"/>
        <dbReference type="ChEBI" id="CHEBI:15378"/>
        <dbReference type="ChEBI" id="CHEBI:57451"/>
        <dbReference type="ChEBI" id="CHEBI:57453"/>
        <dbReference type="ChEBI" id="CHEBI:57783"/>
        <dbReference type="ChEBI" id="CHEBI:58349"/>
        <dbReference type="EC" id="1.5.1.3"/>
    </reaction>
</comment>
<dbReference type="EC" id="1.5.1.50" evidence="7"/>
<evidence type="ECO:0000313" key="12">
    <source>
        <dbReference type="EMBL" id="MEX0430594.1"/>
    </source>
</evidence>
<dbReference type="EMBL" id="JBAKFF010000001">
    <property type="protein sequence ID" value="MEX0430594.1"/>
    <property type="molecule type" value="Genomic_DNA"/>
</dbReference>
<evidence type="ECO:0000256" key="5">
    <source>
        <dbReference type="ARBA" id="ARBA00037508"/>
    </source>
</evidence>
<dbReference type="NCBIfam" id="NF005066">
    <property type="entry name" value="PRK06483.1"/>
    <property type="match status" value="1"/>
</dbReference>
<name>A0ABV3T7E2_9GAMM</name>
<protein>
    <recommendedName>
        <fullName evidence="8">Dihydromonapterin reductase</fullName>
        <ecNumber evidence="1">1.5.1.3</ecNumber>
        <ecNumber evidence="7">1.5.1.50</ecNumber>
    </recommendedName>
    <alternativeName>
        <fullName evidence="9">Dihydrofolate reductase</fullName>
    </alternativeName>
</protein>
<keyword evidence="2" id="KW-0554">One-carbon metabolism</keyword>
<comment type="catalytic activity">
    <reaction evidence="11">
        <text>7,8-dihydromonapterin + NADPH + H(+) = 5,6,7,8-tetrahydromonapterin + NADP(+)</text>
        <dbReference type="Rhea" id="RHEA:34847"/>
        <dbReference type="ChEBI" id="CHEBI:15378"/>
        <dbReference type="ChEBI" id="CHEBI:57783"/>
        <dbReference type="ChEBI" id="CHEBI:58349"/>
        <dbReference type="ChEBI" id="CHEBI:71175"/>
        <dbReference type="ChEBI" id="CHEBI:71177"/>
        <dbReference type="EC" id="1.5.1.50"/>
    </reaction>
</comment>
<dbReference type="Gene3D" id="3.40.50.720">
    <property type="entry name" value="NAD(P)-binding Rossmann-like Domain"/>
    <property type="match status" value="1"/>
</dbReference>
<dbReference type="EC" id="1.5.1.3" evidence="1"/>
<comment type="caution">
    <text evidence="12">The sequence shown here is derived from an EMBL/GenBank/DDBJ whole genome shotgun (WGS) entry which is preliminary data.</text>
</comment>
<dbReference type="PANTHER" id="PTHR43639">
    <property type="entry name" value="OXIDOREDUCTASE, SHORT-CHAIN DEHYDROGENASE/REDUCTASE FAMILY (AFU_ORTHOLOGUE AFUA_5G02870)"/>
    <property type="match status" value="1"/>
</dbReference>
<evidence type="ECO:0000313" key="13">
    <source>
        <dbReference type="Proteomes" id="UP001556637"/>
    </source>
</evidence>
<dbReference type="Pfam" id="PF13561">
    <property type="entry name" value="adh_short_C2"/>
    <property type="match status" value="1"/>
</dbReference>
<evidence type="ECO:0000256" key="9">
    <source>
        <dbReference type="ARBA" id="ARBA00042299"/>
    </source>
</evidence>
<dbReference type="GO" id="GO:0016491">
    <property type="term" value="F:oxidoreductase activity"/>
    <property type="evidence" value="ECO:0007669"/>
    <property type="project" value="UniProtKB-KW"/>
</dbReference>
<keyword evidence="4 12" id="KW-0560">Oxidoreductase</keyword>
<keyword evidence="13" id="KW-1185">Reference proteome</keyword>
<gene>
    <name evidence="12" type="primary">folM</name>
    <name evidence="12" type="ORF">V6X30_04135</name>
</gene>
<accession>A0ABV3T7E2</accession>
<dbReference type="PROSITE" id="PS00061">
    <property type="entry name" value="ADH_SHORT"/>
    <property type="match status" value="1"/>
</dbReference>
<comment type="function">
    <text evidence="5">Catalyzes the reduction of dihydromonapterin to tetrahydromonapterin. Also has lower activity with dihydrofolate.</text>
</comment>
<dbReference type="PRINTS" id="PR00081">
    <property type="entry name" value="GDHRDH"/>
</dbReference>
<keyword evidence="3" id="KW-0521">NADP</keyword>
<evidence type="ECO:0000256" key="11">
    <source>
        <dbReference type="ARBA" id="ARBA00049376"/>
    </source>
</evidence>
<dbReference type="PANTHER" id="PTHR43639:SF6">
    <property type="entry name" value="DIHYDROMONAPTERIN REDUCTASE"/>
    <property type="match status" value="1"/>
</dbReference>
<evidence type="ECO:0000256" key="1">
    <source>
        <dbReference type="ARBA" id="ARBA00012856"/>
    </source>
</evidence>
<dbReference type="Proteomes" id="UP001556637">
    <property type="component" value="Unassembled WGS sequence"/>
</dbReference>
<evidence type="ECO:0000256" key="6">
    <source>
        <dbReference type="ARBA" id="ARBA00038212"/>
    </source>
</evidence>
<evidence type="ECO:0000256" key="3">
    <source>
        <dbReference type="ARBA" id="ARBA00022857"/>
    </source>
</evidence>
<dbReference type="SUPFAM" id="SSF51735">
    <property type="entry name" value="NAD(P)-binding Rossmann-fold domains"/>
    <property type="match status" value="1"/>
</dbReference>
<dbReference type="InterPro" id="IPR002347">
    <property type="entry name" value="SDR_fam"/>
</dbReference>
<evidence type="ECO:0000256" key="7">
    <source>
        <dbReference type="ARBA" id="ARBA00039145"/>
    </source>
</evidence>
<evidence type="ECO:0000256" key="4">
    <source>
        <dbReference type="ARBA" id="ARBA00023002"/>
    </source>
</evidence>
<evidence type="ECO:0000256" key="8">
    <source>
        <dbReference type="ARBA" id="ARBA00039631"/>
    </source>
</evidence>
<proteinExistence type="inferred from homology"/>
<comment type="similarity">
    <text evidence="6">Belongs to the short-chain dehydrogenases/reductases (SDR) family. FolM subfamily.</text>
</comment>
<dbReference type="InterPro" id="IPR036291">
    <property type="entry name" value="NAD(P)-bd_dom_sf"/>
</dbReference>